<sequence length="40" mass="4380">MGTVLNAIIVYSSAKAFRGSKKGQKHCRMTMPVLGHFRAS</sequence>
<dbReference type="Proteomes" id="UP001295469">
    <property type="component" value="Chromosome C05"/>
</dbReference>
<accession>A0A816LLS2</accession>
<proteinExistence type="predicted"/>
<name>A0A816LLS2_BRANA</name>
<evidence type="ECO:0000313" key="1">
    <source>
        <dbReference type="EMBL" id="CAF1934530.1"/>
    </source>
</evidence>
<dbReference type="EMBL" id="HG994369">
    <property type="protein sequence ID" value="CAF1934530.1"/>
    <property type="molecule type" value="Genomic_DNA"/>
</dbReference>
<organism evidence="1">
    <name type="scientific">Brassica napus</name>
    <name type="common">Rape</name>
    <dbReference type="NCBI Taxonomy" id="3708"/>
    <lineage>
        <taxon>Eukaryota</taxon>
        <taxon>Viridiplantae</taxon>
        <taxon>Streptophyta</taxon>
        <taxon>Embryophyta</taxon>
        <taxon>Tracheophyta</taxon>
        <taxon>Spermatophyta</taxon>
        <taxon>Magnoliopsida</taxon>
        <taxon>eudicotyledons</taxon>
        <taxon>Gunneridae</taxon>
        <taxon>Pentapetalae</taxon>
        <taxon>rosids</taxon>
        <taxon>malvids</taxon>
        <taxon>Brassicales</taxon>
        <taxon>Brassicaceae</taxon>
        <taxon>Brassiceae</taxon>
        <taxon>Brassica</taxon>
    </lineage>
</organism>
<gene>
    <name evidence="1" type="ORF">DARMORV10_C05P51920.1</name>
</gene>
<protein>
    <submittedName>
        <fullName evidence="1">(rape) hypothetical protein</fullName>
    </submittedName>
</protein>
<reference evidence="1" key="1">
    <citation type="submission" date="2021-01" db="EMBL/GenBank/DDBJ databases">
        <authorList>
            <consortium name="Genoscope - CEA"/>
            <person name="William W."/>
        </authorList>
    </citation>
    <scope>NUCLEOTIDE SEQUENCE</scope>
</reference>
<dbReference type="AlphaFoldDB" id="A0A816LLS2"/>